<accession>A0A1I2JVY3</accession>
<protein>
    <recommendedName>
        <fullName evidence="6">Probable membrane transporter protein</fullName>
    </recommendedName>
</protein>
<dbReference type="InterPro" id="IPR051598">
    <property type="entry name" value="TSUP/Inactive_protease-like"/>
</dbReference>
<dbReference type="AlphaFoldDB" id="A0A1I2JVY3"/>
<dbReference type="GO" id="GO:0005886">
    <property type="term" value="C:plasma membrane"/>
    <property type="evidence" value="ECO:0007669"/>
    <property type="project" value="UniProtKB-SubCell"/>
</dbReference>
<evidence type="ECO:0000313" key="9">
    <source>
        <dbReference type="Proteomes" id="UP000182135"/>
    </source>
</evidence>
<gene>
    <name evidence="7" type="ORF">DBY38_04035</name>
    <name evidence="8" type="ORF">SAMN04487885_103194</name>
</gene>
<feature type="transmembrane region" description="Helical" evidence="6">
    <location>
        <begin position="101"/>
        <end position="121"/>
    </location>
</feature>
<organism evidence="8 9">
    <name type="scientific">Clostridium cadaveris</name>
    <dbReference type="NCBI Taxonomy" id="1529"/>
    <lineage>
        <taxon>Bacteria</taxon>
        <taxon>Bacillati</taxon>
        <taxon>Bacillota</taxon>
        <taxon>Clostridia</taxon>
        <taxon>Eubacteriales</taxon>
        <taxon>Clostridiaceae</taxon>
        <taxon>Clostridium</taxon>
    </lineage>
</organism>
<sequence length="257" mass="27646">MTIIYFFIALFATTAGSMAGLGGGVIIKPLLDVLGDFNVATISVLSSMTVFSMAIVSIIKQIRYRFKIQYKKTILIGIGSIVGGVIGEKVLKYVLNLSDGSSITTIQNSILLILLISVYIFMNNRNKFKTYNVSGIFSCILIGIGLGSIASFLSIGGGPINVCVLTLFFSMNTKEAAVNSIVTILFSQGSKLISIATTTGFETFDLSVMPFMIVGGILGGILGSRYNKSIKELYVLKVFNFVVISLIIVNFYNITSA</sequence>
<dbReference type="EMBL" id="FOOE01000003">
    <property type="protein sequence ID" value="SFF58995.1"/>
    <property type="molecule type" value="Genomic_DNA"/>
</dbReference>
<name>A0A1I2JVY3_9CLOT</name>
<dbReference type="STRING" id="1529.SAMN04487885_103194"/>
<reference evidence="8 9" key="1">
    <citation type="submission" date="2016-10" db="EMBL/GenBank/DDBJ databases">
        <authorList>
            <person name="de Groot N.N."/>
        </authorList>
    </citation>
    <scope>NUCLEOTIDE SEQUENCE [LARGE SCALE GENOMIC DNA]</scope>
    <source>
        <strain evidence="8 9">NLAE-zl-G419</strain>
    </source>
</reference>
<feature type="transmembrane region" description="Helical" evidence="6">
    <location>
        <begin position="204"/>
        <end position="222"/>
    </location>
</feature>
<keyword evidence="4 6" id="KW-1133">Transmembrane helix</keyword>
<keyword evidence="3 6" id="KW-0812">Transmembrane</keyword>
<dbReference type="EMBL" id="QAMZ01000019">
    <property type="protein sequence ID" value="PWL54677.1"/>
    <property type="molecule type" value="Genomic_DNA"/>
</dbReference>
<reference evidence="7 10" key="2">
    <citation type="submission" date="2018-03" db="EMBL/GenBank/DDBJ databases">
        <title>The uncultured portion of the human microbiome is neutrally assembled.</title>
        <authorList>
            <person name="Jeraldo P."/>
            <person name="Boardman L."/>
            <person name="White B.A."/>
            <person name="Nelson H."/>
            <person name="Goldenfeld N."/>
            <person name="Chia N."/>
        </authorList>
    </citation>
    <scope>NUCLEOTIDE SEQUENCE [LARGE SCALE GENOMIC DNA]</scope>
    <source>
        <strain evidence="7">CIM:MAG 903</strain>
    </source>
</reference>
<evidence type="ECO:0000313" key="10">
    <source>
        <dbReference type="Proteomes" id="UP000246114"/>
    </source>
</evidence>
<evidence type="ECO:0000313" key="7">
    <source>
        <dbReference type="EMBL" id="PWL54677.1"/>
    </source>
</evidence>
<dbReference type="Proteomes" id="UP000246114">
    <property type="component" value="Unassembled WGS sequence"/>
</dbReference>
<evidence type="ECO:0000313" key="8">
    <source>
        <dbReference type="EMBL" id="SFF58995.1"/>
    </source>
</evidence>
<dbReference type="InterPro" id="IPR002781">
    <property type="entry name" value="TM_pro_TauE-like"/>
</dbReference>
<dbReference type="eggNOG" id="COG0730">
    <property type="taxonomic scope" value="Bacteria"/>
</dbReference>
<evidence type="ECO:0000256" key="1">
    <source>
        <dbReference type="ARBA" id="ARBA00004141"/>
    </source>
</evidence>
<dbReference type="PANTHER" id="PTHR43701">
    <property type="entry name" value="MEMBRANE TRANSPORTER PROTEIN MJ0441-RELATED"/>
    <property type="match status" value="1"/>
</dbReference>
<evidence type="ECO:0000256" key="4">
    <source>
        <dbReference type="ARBA" id="ARBA00022989"/>
    </source>
</evidence>
<dbReference type="GeneID" id="90545129"/>
<keyword evidence="6" id="KW-1003">Cell membrane</keyword>
<feature type="transmembrane region" description="Helical" evidence="6">
    <location>
        <begin position="234"/>
        <end position="254"/>
    </location>
</feature>
<comment type="similarity">
    <text evidence="2 6">Belongs to the 4-toluene sulfonate uptake permease (TSUP) (TC 2.A.102) family.</text>
</comment>
<evidence type="ECO:0000256" key="6">
    <source>
        <dbReference type="RuleBase" id="RU363041"/>
    </source>
</evidence>
<feature type="transmembrane region" description="Helical" evidence="6">
    <location>
        <begin position="40"/>
        <end position="62"/>
    </location>
</feature>
<dbReference type="Pfam" id="PF01925">
    <property type="entry name" value="TauE"/>
    <property type="match status" value="1"/>
</dbReference>
<evidence type="ECO:0000256" key="5">
    <source>
        <dbReference type="ARBA" id="ARBA00023136"/>
    </source>
</evidence>
<evidence type="ECO:0000256" key="3">
    <source>
        <dbReference type="ARBA" id="ARBA00022692"/>
    </source>
</evidence>
<dbReference type="Proteomes" id="UP000182135">
    <property type="component" value="Unassembled WGS sequence"/>
</dbReference>
<dbReference type="OrthoDB" id="3181470at2"/>
<keyword evidence="5 6" id="KW-0472">Membrane</keyword>
<proteinExistence type="inferred from homology"/>
<evidence type="ECO:0000256" key="2">
    <source>
        <dbReference type="ARBA" id="ARBA00009142"/>
    </source>
</evidence>
<comment type="subcellular location">
    <subcellularLocation>
        <location evidence="6">Cell membrane</location>
        <topology evidence="6">Multi-pass membrane protein</topology>
    </subcellularLocation>
    <subcellularLocation>
        <location evidence="1">Membrane</location>
        <topology evidence="1">Multi-pass membrane protein</topology>
    </subcellularLocation>
</comment>
<feature type="transmembrane region" description="Helical" evidence="6">
    <location>
        <begin position="133"/>
        <end position="155"/>
    </location>
</feature>
<dbReference type="PANTHER" id="PTHR43701:SF2">
    <property type="entry name" value="MEMBRANE TRANSPORTER PROTEIN YJNA-RELATED"/>
    <property type="match status" value="1"/>
</dbReference>
<dbReference type="RefSeq" id="WP_027640037.1">
    <property type="nucleotide sequence ID" value="NZ_BAAACD010000011.1"/>
</dbReference>
<feature type="transmembrane region" description="Helical" evidence="6">
    <location>
        <begin position="74"/>
        <end position="95"/>
    </location>
</feature>
<keyword evidence="9" id="KW-1185">Reference proteome</keyword>